<dbReference type="EMBL" id="LT985188">
    <property type="protein sequence ID" value="SPD85760.1"/>
    <property type="molecule type" value="Genomic_DNA"/>
</dbReference>
<reference evidence="2 3" key="1">
    <citation type="submission" date="2018-02" db="EMBL/GenBank/DDBJ databases">
        <authorList>
            <person name="Cohen D.B."/>
            <person name="Kent A.D."/>
        </authorList>
    </citation>
    <scope>NUCLEOTIDE SEQUENCE [LARGE SCALE GENOMIC DNA]</scope>
    <source>
        <strain evidence="2">1</strain>
    </source>
</reference>
<sequence length="70" mass="7353">MSETPGSRGSRYDQRPSIDSSSRRTPGSHGQEATQLLAEGAQPVEIPACAGLTVRAGDGMPRSLLNKAPF</sequence>
<evidence type="ECO:0000256" key="1">
    <source>
        <dbReference type="SAM" id="MobiDB-lite"/>
    </source>
</evidence>
<proteinExistence type="predicted"/>
<evidence type="ECO:0000313" key="2">
    <source>
        <dbReference type="EMBL" id="SPD85760.1"/>
    </source>
</evidence>
<dbReference type="KEGG" id="mgg:MPLG2_0724"/>
<keyword evidence="3" id="KW-1185">Reference proteome</keyword>
<name>A0A2N9JDX2_9ACTN</name>
<organism evidence="2 3">
    <name type="scientific">Micropruina glycogenica</name>
    <dbReference type="NCBI Taxonomy" id="75385"/>
    <lineage>
        <taxon>Bacteria</taxon>
        <taxon>Bacillati</taxon>
        <taxon>Actinomycetota</taxon>
        <taxon>Actinomycetes</taxon>
        <taxon>Propionibacteriales</taxon>
        <taxon>Nocardioidaceae</taxon>
        <taxon>Micropruina</taxon>
    </lineage>
</organism>
<evidence type="ECO:0000313" key="3">
    <source>
        <dbReference type="Proteomes" id="UP000238164"/>
    </source>
</evidence>
<feature type="region of interest" description="Disordered" evidence="1">
    <location>
        <begin position="1"/>
        <end position="39"/>
    </location>
</feature>
<dbReference type="AlphaFoldDB" id="A0A2N9JDX2"/>
<dbReference type="Proteomes" id="UP000238164">
    <property type="component" value="Chromosome 1"/>
</dbReference>
<accession>A0A2N9JDX2</accession>
<gene>
    <name evidence="2" type="ORF">MPLG2_0724</name>
</gene>
<protein>
    <submittedName>
        <fullName evidence="2">Uncharacterized protein</fullName>
    </submittedName>
</protein>